<dbReference type="GO" id="GO:0046872">
    <property type="term" value="F:metal ion binding"/>
    <property type="evidence" value="ECO:0007669"/>
    <property type="project" value="UniProtKB-KW"/>
</dbReference>
<evidence type="ECO:0000259" key="6">
    <source>
        <dbReference type="PROSITE" id="PS51839"/>
    </source>
</evidence>
<proteinExistence type="inferred from homology"/>
<dbReference type="Gene3D" id="3.10.20.740">
    <property type="match status" value="1"/>
</dbReference>
<name>A0A1T4RA31_9HYPH</name>
<accession>A0A1T4RA31</accession>
<organism evidence="7 8">
    <name type="scientific">Consotaella salsifontis</name>
    <dbReference type="NCBI Taxonomy" id="1365950"/>
    <lineage>
        <taxon>Bacteria</taxon>
        <taxon>Pseudomonadati</taxon>
        <taxon>Pseudomonadota</taxon>
        <taxon>Alphaproteobacteria</taxon>
        <taxon>Hyphomicrobiales</taxon>
        <taxon>Aurantimonadaceae</taxon>
        <taxon>Consotaella</taxon>
    </lineage>
</organism>
<keyword evidence="8" id="KW-1185">Reference proteome</keyword>
<evidence type="ECO:0000313" key="7">
    <source>
        <dbReference type="EMBL" id="SKA12920.1"/>
    </source>
</evidence>
<sequence>MSTATISFDGQMLTGPADVPLIDFLADHDIHLSHVCYHRALDPIETCDVCWVEHEGELVRGCSLRSADGMTLVSATQKAKAAREEGMDRLLAKHELYCTVCENNTGDCTLHNTMVDMHIPIQRYEFKRKPYEKDDSNPFYTYDPDQCILCGRCVEACQNVEVNETLSIDFTMKRPAFSGMAGRRSPAQAASAAATALLSAPAMP</sequence>
<dbReference type="SUPFAM" id="SSF54862">
    <property type="entry name" value="4Fe-4S ferredoxins"/>
    <property type="match status" value="1"/>
</dbReference>
<evidence type="ECO:0000256" key="3">
    <source>
        <dbReference type="ARBA" id="ARBA00023004"/>
    </source>
</evidence>
<dbReference type="Gene3D" id="3.30.70.20">
    <property type="match status" value="1"/>
</dbReference>
<protein>
    <submittedName>
        <fullName evidence="7">Formate dehydrogenase major subunit</fullName>
    </submittedName>
</protein>
<keyword evidence="2" id="KW-0479">Metal-binding</keyword>
<dbReference type="PROSITE" id="PS51379">
    <property type="entry name" value="4FE4S_FER_2"/>
    <property type="match status" value="1"/>
</dbReference>
<dbReference type="AlphaFoldDB" id="A0A1T4RA31"/>
<dbReference type="Pfam" id="PF00037">
    <property type="entry name" value="Fer4"/>
    <property type="match status" value="1"/>
</dbReference>
<reference evidence="7 8" key="1">
    <citation type="submission" date="2017-02" db="EMBL/GenBank/DDBJ databases">
        <authorList>
            <person name="Peterson S.W."/>
        </authorList>
    </citation>
    <scope>NUCLEOTIDE SEQUENCE [LARGE SCALE GENOMIC DNA]</scope>
    <source>
        <strain evidence="7 8">USBA 369</strain>
    </source>
</reference>
<dbReference type="FunFam" id="3.10.20.740:FF:000003">
    <property type="entry name" value="Formate dehydrogenase subunit alpha"/>
    <property type="match status" value="1"/>
</dbReference>
<dbReference type="Pfam" id="PF13510">
    <property type="entry name" value="Fer2_4"/>
    <property type="match status" value="1"/>
</dbReference>
<dbReference type="InterPro" id="IPR036010">
    <property type="entry name" value="2Fe-2S_ferredoxin-like_sf"/>
</dbReference>
<dbReference type="PROSITE" id="PS51839">
    <property type="entry name" value="4FE4S_HC3"/>
    <property type="match status" value="1"/>
</dbReference>
<dbReference type="SMART" id="SM00929">
    <property type="entry name" value="NADH-G_4Fe-4S_3"/>
    <property type="match status" value="1"/>
</dbReference>
<comment type="similarity">
    <text evidence="1">Belongs to the complex I 75 kDa subunit family.</text>
</comment>
<evidence type="ECO:0000256" key="4">
    <source>
        <dbReference type="ARBA" id="ARBA00023014"/>
    </source>
</evidence>
<dbReference type="GO" id="GO:0051536">
    <property type="term" value="F:iron-sulfur cluster binding"/>
    <property type="evidence" value="ECO:0007669"/>
    <property type="project" value="UniProtKB-KW"/>
</dbReference>
<feature type="domain" description="4Fe-4S His(Cys)3-ligated-type" evidence="6">
    <location>
        <begin position="78"/>
        <end position="118"/>
    </location>
</feature>
<feature type="domain" description="4Fe-4S ferredoxin-type" evidence="5">
    <location>
        <begin position="138"/>
        <end position="165"/>
    </location>
</feature>
<evidence type="ECO:0000256" key="1">
    <source>
        <dbReference type="ARBA" id="ARBA00005404"/>
    </source>
</evidence>
<evidence type="ECO:0000259" key="5">
    <source>
        <dbReference type="PROSITE" id="PS51379"/>
    </source>
</evidence>
<dbReference type="RefSeq" id="WP_207552930.1">
    <property type="nucleotide sequence ID" value="NZ_FUXL01000006.1"/>
</dbReference>
<dbReference type="SUPFAM" id="SSF54292">
    <property type="entry name" value="2Fe-2S ferredoxin-like"/>
    <property type="match status" value="1"/>
</dbReference>
<dbReference type="InterPro" id="IPR019574">
    <property type="entry name" value="NADH_UbQ_OxRdtase_Gsu_4Fe4S-bd"/>
</dbReference>
<dbReference type="InterPro" id="IPR017896">
    <property type="entry name" value="4Fe4S_Fe-S-bd"/>
</dbReference>
<dbReference type="Pfam" id="PF10588">
    <property type="entry name" value="NADH-G_4Fe-4S_3"/>
    <property type="match status" value="1"/>
</dbReference>
<dbReference type="GO" id="GO:0016491">
    <property type="term" value="F:oxidoreductase activity"/>
    <property type="evidence" value="ECO:0007669"/>
    <property type="project" value="InterPro"/>
</dbReference>
<dbReference type="Proteomes" id="UP000190135">
    <property type="component" value="Unassembled WGS sequence"/>
</dbReference>
<evidence type="ECO:0000256" key="2">
    <source>
        <dbReference type="ARBA" id="ARBA00022723"/>
    </source>
</evidence>
<keyword evidence="4" id="KW-0411">Iron-sulfur</keyword>
<keyword evidence="3" id="KW-0408">Iron</keyword>
<dbReference type="STRING" id="1365950.SAMN05428963_106161"/>
<dbReference type="EMBL" id="FUXL01000006">
    <property type="protein sequence ID" value="SKA12920.1"/>
    <property type="molecule type" value="Genomic_DNA"/>
</dbReference>
<gene>
    <name evidence="7" type="ORF">SAMN05428963_106161</name>
</gene>
<evidence type="ECO:0000313" key="8">
    <source>
        <dbReference type="Proteomes" id="UP000190135"/>
    </source>
</evidence>